<evidence type="ECO:0000256" key="2">
    <source>
        <dbReference type="ARBA" id="ARBA00022679"/>
    </source>
</evidence>
<keyword evidence="5" id="KW-1185">Reference proteome</keyword>
<evidence type="ECO:0000313" key="5">
    <source>
        <dbReference type="Proteomes" id="UP001521150"/>
    </source>
</evidence>
<dbReference type="Proteomes" id="UP001521150">
    <property type="component" value="Unassembled WGS sequence"/>
</dbReference>
<dbReference type="GO" id="GO:0008168">
    <property type="term" value="F:methyltransferase activity"/>
    <property type="evidence" value="ECO:0007669"/>
    <property type="project" value="UniProtKB-KW"/>
</dbReference>
<dbReference type="Pfam" id="PF13649">
    <property type="entry name" value="Methyltransf_25"/>
    <property type="match status" value="1"/>
</dbReference>
<keyword evidence="2" id="KW-0808">Transferase</keyword>
<comment type="caution">
    <text evidence="4">The sequence shown here is derived from an EMBL/GenBank/DDBJ whole genome shotgun (WGS) entry which is preliminary data.</text>
</comment>
<organism evidence="4 5">
    <name type="scientific">Kibdelosporangium philippinense</name>
    <dbReference type="NCBI Taxonomy" id="211113"/>
    <lineage>
        <taxon>Bacteria</taxon>
        <taxon>Bacillati</taxon>
        <taxon>Actinomycetota</taxon>
        <taxon>Actinomycetes</taxon>
        <taxon>Pseudonocardiales</taxon>
        <taxon>Pseudonocardiaceae</taxon>
        <taxon>Kibdelosporangium</taxon>
    </lineage>
</organism>
<gene>
    <name evidence="4" type="ORF">LWC34_35805</name>
</gene>
<keyword evidence="1 4" id="KW-0489">Methyltransferase</keyword>
<dbReference type="GO" id="GO:0032259">
    <property type="term" value="P:methylation"/>
    <property type="evidence" value="ECO:0007669"/>
    <property type="project" value="UniProtKB-KW"/>
</dbReference>
<evidence type="ECO:0000259" key="3">
    <source>
        <dbReference type="Pfam" id="PF13649"/>
    </source>
</evidence>
<dbReference type="Gene3D" id="3.40.50.150">
    <property type="entry name" value="Vaccinia Virus protein VP39"/>
    <property type="match status" value="1"/>
</dbReference>
<dbReference type="InterPro" id="IPR041698">
    <property type="entry name" value="Methyltransf_25"/>
</dbReference>
<dbReference type="EMBL" id="JAJVCN010000003">
    <property type="protein sequence ID" value="MCE7008144.1"/>
    <property type="molecule type" value="Genomic_DNA"/>
</dbReference>
<dbReference type="CDD" id="cd02440">
    <property type="entry name" value="AdoMet_MTases"/>
    <property type="match status" value="1"/>
</dbReference>
<protein>
    <submittedName>
        <fullName evidence="4">Class I SAM-dependent methyltransferase</fullName>
    </submittedName>
</protein>
<evidence type="ECO:0000256" key="1">
    <source>
        <dbReference type="ARBA" id="ARBA00022603"/>
    </source>
</evidence>
<dbReference type="RefSeq" id="WP_233729673.1">
    <property type="nucleotide sequence ID" value="NZ_JAJVCN010000003.1"/>
</dbReference>
<dbReference type="SUPFAM" id="SSF53335">
    <property type="entry name" value="S-adenosyl-L-methionine-dependent methyltransferases"/>
    <property type="match status" value="1"/>
</dbReference>
<feature type="domain" description="Methyltransferase" evidence="3">
    <location>
        <begin position="43"/>
        <end position="133"/>
    </location>
</feature>
<name>A0ABS8ZK23_9PSEU</name>
<accession>A0ABS8ZK23</accession>
<dbReference type="PANTHER" id="PTHR43861">
    <property type="entry name" value="TRANS-ACONITATE 2-METHYLTRANSFERASE-RELATED"/>
    <property type="match status" value="1"/>
</dbReference>
<dbReference type="PANTHER" id="PTHR43861:SF1">
    <property type="entry name" value="TRANS-ACONITATE 2-METHYLTRANSFERASE"/>
    <property type="match status" value="1"/>
</dbReference>
<sequence>MTVEAYGQRAAEYIDLFGTIDSVAARDRELVGAWAHKHATGQIMDVGCGPGQWTNWLHEQGLFVAGVDPTPEFVAHAQRQYPDVEFKLGRAEALDVADASLSGILAWYSLIHTPPQEIPGILAEFARCVEPGGGLFLGFFEGPELAPFDHKVVTAYFWPIDVLSRTVEEAGFSVTAREARTDPGTRRQGTIVAIRDA</sequence>
<evidence type="ECO:0000313" key="4">
    <source>
        <dbReference type="EMBL" id="MCE7008144.1"/>
    </source>
</evidence>
<dbReference type="InterPro" id="IPR029063">
    <property type="entry name" value="SAM-dependent_MTases_sf"/>
</dbReference>
<reference evidence="4 5" key="1">
    <citation type="submission" date="2021-12" db="EMBL/GenBank/DDBJ databases">
        <title>Genome sequence of Kibdelosporangium philippinense ATCC 49844.</title>
        <authorList>
            <person name="Fedorov E.A."/>
            <person name="Omeragic M."/>
            <person name="Shalygina K.F."/>
            <person name="Maclea K.S."/>
        </authorList>
    </citation>
    <scope>NUCLEOTIDE SEQUENCE [LARGE SCALE GENOMIC DNA]</scope>
    <source>
        <strain evidence="4 5">ATCC 49844</strain>
    </source>
</reference>
<proteinExistence type="predicted"/>